<proteinExistence type="predicted"/>
<feature type="compositionally biased region" description="Polar residues" evidence="1">
    <location>
        <begin position="73"/>
        <end position="92"/>
    </location>
</feature>
<feature type="domain" description="AB hydrolase-1" evidence="2">
    <location>
        <begin position="283"/>
        <end position="395"/>
    </location>
</feature>
<dbReference type="InterPro" id="IPR050471">
    <property type="entry name" value="AB_hydrolase"/>
</dbReference>
<organism evidence="3 4">
    <name type="scientific">Coemansia spiralis</name>
    <dbReference type="NCBI Taxonomy" id="417178"/>
    <lineage>
        <taxon>Eukaryota</taxon>
        <taxon>Fungi</taxon>
        <taxon>Fungi incertae sedis</taxon>
        <taxon>Zoopagomycota</taxon>
        <taxon>Kickxellomycotina</taxon>
        <taxon>Kickxellomycetes</taxon>
        <taxon>Kickxellales</taxon>
        <taxon>Kickxellaceae</taxon>
        <taxon>Coemansia</taxon>
    </lineage>
</organism>
<evidence type="ECO:0000256" key="1">
    <source>
        <dbReference type="SAM" id="MobiDB-lite"/>
    </source>
</evidence>
<dbReference type="InterPro" id="IPR029058">
    <property type="entry name" value="AB_hydrolase_fold"/>
</dbReference>
<dbReference type="Pfam" id="PF00561">
    <property type="entry name" value="Abhydrolase_1"/>
    <property type="match status" value="1"/>
</dbReference>
<dbReference type="Proteomes" id="UP001151518">
    <property type="component" value="Unassembled WGS sequence"/>
</dbReference>
<name>A0A9W8KVL3_9FUNG</name>
<feature type="region of interest" description="Disordered" evidence="1">
    <location>
        <begin position="192"/>
        <end position="220"/>
    </location>
</feature>
<dbReference type="AlphaFoldDB" id="A0A9W8KVL3"/>
<feature type="compositionally biased region" description="Low complexity" evidence="1">
    <location>
        <begin position="33"/>
        <end position="57"/>
    </location>
</feature>
<feature type="compositionally biased region" description="Low complexity" evidence="1">
    <location>
        <begin position="1"/>
        <end position="23"/>
    </location>
</feature>
<accession>A0A9W8KVL3</accession>
<dbReference type="PANTHER" id="PTHR43433:SF5">
    <property type="entry name" value="AB HYDROLASE-1 DOMAIN-CONTAINING PROTEIN"/>
    <property type="match status" value="1"/>
</dbReference>
<sequence length="805" mass="87497">MSPGALFSSSPLATASTSSNTDSDVTRGSKMGSPVSSRSQTSSKSTGSSTSRSASWSPQRLATAVVRAIRQSIPGTKPQQSTEKQQASNLPLSSDVRDFSPVDYQQQNLLPPANAWADSIASRSPTGSSLATKHQTNVPSPLATASSRLSSSSGSPTKQGTGAPSSQAPRSLPPSGAWSLLDMLSISRGKKGRVLSSRSDTRSSSFLSSSPGSSPESTLGLASEKVDAMVARYMNLPDRRQCGHIDVSLAPKKRAGIFPASGRSPPPCDLYYEVFGNGPKKLFLIMGMVGTTMYWRFQTRYFASLGEYTVCVFDNRGSGKSTIAPGPYKISQLAKDAYKLLDHLGWTEDIHMVGISLGGMIAQEMCLRNDHEPADGRPRFASVALVDTWHSAALALPTVQEIRFAFKGMAAFGDDPKHLIKLVFSRDWIHSPFHDSIDTGEPDDGGDNVLLTNKVFMGRLFRAIQSDLSTHREWATQQSRQTTPESLPKDLSPLSPIAASPRLNLLLKPAAKGKPALHHSRSVTNAAAMFKSTEKSPTAAKSFATPSNTQTTKREVAGDIHQFIACMGHRLSAQRVRSIRALNPRTRFLVIHGERDRVIRPVCGRSLAKLLVCPIVWIRTAGHMPPIDAHCTFNLILRAFTRDERWLRELPDRTSLLPATWDEQVKTKLWITSTKPDDLSINMGEQAEWNDGLGNVRLSRLLDSPETNTNGPVRSRRASRIDHIQPVGPLARELLFIDESNIDLAARVVPANVPPKIKHTASNSSTSSSMSAATAQTRELLVCGVLVDAPFRIRRYSLSTAETAM</sequence>
<dbReference type="OrthoDB" id="19657at2759"/>
<reference evidence="3" key="1">
    <citation type="submission" date="2022-07" db="EMBL/GenBank/DDBJ databases">
        <title>Phylogenomic reconstructions and comparative analyses of Kickxellomycotina fungi.</title>
        <authorList>
            <person name="Reynolds N.K."/>
            <person name="Stajich J.E."/>
            <person name="Barry K."/>
            <person name="Grigoriev I.V."/>
            <person name="Crous P."/>
            <person name="Smith M.E."/>
        </authorList>
    </citation>
    <scope>NUCLEOTIDE SEQUENCE</scope>
    <source>
        <strain evidence="3">NRRL 3115</strain>
    </source>
</reference>
<dbReference type="PANTHER" id="PTHR43433">
    <property type="entry name" value="HYDROLASE, ALPHA/BETA FOLD FAMILY PROTEIN"/>
    <property type="match status" value="1"/>
</dbReference>
<dbReference type="EMBL" id="JANBTW010000148">
    <property type="protein sequence ID" value="KAJ2669499.1"/>
    <property type="molecule type" value="Genomic_DNA"/>
</dbReference>
<feature type="region of interest" description="Disordered" evidence="1">
    <location>
        <begin position="472"/>
        <end position="491"/>
    </location>
</feature>
<gene>
    <name evidence="3" type="ORF">GGI25_006122</name>
</gene>
<dbReference type="Gene3D" id="3.40.50.1820">
    <property type="entry name" value="alpha/beta hydrolase"/>
    <property type="match status" value="2"/>
</dbReference>
<feature type="compositionally biased region" description="Polar residues" evidence="1">
    <location>
        <begin position="158"/>
        <end position="169"/>
    </location>
</feature>
<feature type="compositionally biased region" description="Low complexity" evidence="1">
    <location>
        <begin position="140"/>
        <end position="157"/>
    </location>
</feature>
<dbReference type="InterPro" id="IPR000073">
    <property type="entry name" value="AB_hydrolase_1"/>
</dbReference>
<evidence type="ECO:0000313" key="3">
    <source>
        <dbReference type="EMBL" id="KAJ2669499.1"/>
    </source>
</evidence>
<dbReference type="SUPFAM" id="SSF53474">
    <property type="entry name" value="alpha/beta-Hydrolases"/>
    <property type="match status" value="1"/>
</dbReference>
<comment type="caution">
    <text evidence="3">The sequence shown here is derived from an EMBL/GenBank/DDBJ whole genome shotgun (WGS) entry which is preliminary data.</text>
</comment>
<feature type="region of interest" description="Disordered" evidence="1">
    <location>
        <begin position="1"/>
        <end position="174"/>
    </location>
</feature>
<evidence type="ECO:0000259" key="2">
    <source>
        <dbReference type="Pfam" id="PF00561"/>
    </source>
</evidence>
<protein>
    <recommendedName>
        <fullName evidence="2">AB hydrolase-1 domain-containing protein</fullName>
    </recommendedName>
</protein>
<feature type="compositionally biased region" description="Polar residues" evidence="1">
    <location>
        <begin position="475"/>
        <end position="485"/>
    </location>
</feature>
<evidence type="ECO:0000313" key="4">
    <source>
        <dbReference type="Proteomes" id="UP001151518"/>
    </source>
</evidence>
<feature type="compositionally biased region" description="Polar residues" evidence="1">
    <location>
        <begin position="121"/>
        <end position="139"/>
    </location>
</feature>
<feature type="compositionally biased region" description="Low complexity" evidence="1">
    <location>
        <begin position="195"/>
        <end position="220"/>
    </location>
</feature>